<feature type="chain" id="PRO_5020258561" evidence="1">
    <location>
        <begin position="26"/>
        <end position="324"/>
    </location>
</feature>
<dbReference type="CDD" id="cd00118">
    <property type="entry name" value="LysM"/>
    <property type="match status" value="1"/>
</dbReference>
<dbReference type="Pfam" id="PF01476">
    <property type="entry name" value="LysM"/>
    <property type="match status" value="1"/>
</dbReference>
<dbReference type="Gene3D" id="3.10.350.10">
    <property type="entry name" value="LysM domain"/>
    <property type="match status" value="1"/>
</dbReference>
<dbReference type="InterPro" id="IPR011105">
    <property type="entry name" value="Cell_wall_hydrolase_SleB"/>
</dbReference>
<dbReference type="SUPFAM" id="SSF54106">
    <property type="entry name" value="LysM domain"/>
    <property type="match status" value="1"/>
</dbReference>
<dbReference type="Pfam" id="PF07486">
    <property type="entry name" value="Hydrolase_2"/>
    <property type="match status" value="1"/>
</dbReference>
<dbReference type="InterPro" id="IPR018392">
    <property type="entry name" value="LysM"/>
</dbReference>
<sequence>MKKITVIISIIIILLSSTVATSAQANSFHKHTVRPGDTYFILSLMYNQRLNSIESINHINPHQLEVGNLVKINSIKEISVYVNNQQVAFDRKPYIENDRVFVPIRFVMDSLGAEDIQWLQETNTVRVTANNSTIEVTQGSNIAKVNGSNVTLDAPVQLYEDRVFVPIRFFTTTLGIDNIQWDSINYSVLINSHTENLQPSRTFTDDELYWLAKIVHAEAQGEPYEGKLAVANVVINRKNSNQFPNTIYGVIFDFNGGVQFSPVADGAINNEPNEESIRAAQEALNGHNNIGDSLFFLNPAKATSFWIVYNRPYYKTIQGHSFYL</sequence>
<keyword evidence="4" id="KW-1185">Reference proteome</keyword>
<evidence type="ECO:0000313" key="4">
    <source>
        <dbReference type="Proteomes" id="UP000294545"/>
    </source>
</evidence>
<dbReference type="GO" id="GO:0016787">
    <property type="term" value="F:hydrolase activity"/>
    <property type="evidence" value="ECO:0007669"/>
    <property type="project" value="InterPro"/>
</dbReference>
<dbReference type="OrthoDB" id="9785345at2"/>
<dbReference type="AlphaFoldDB" id="A0A4R1N819"/>
<dbReference type="InterPro" id="IPR036779">
    <property type="entry name" value="LysM_dom_sf"/>
</dbReference>
<protein>
    <submittedName>
        <fullName evidence="3">Copper amine oxidase-like protein</fullName>
    </submittedName>
</protein>
<dbReference type="Gene3D" id="1.10.10.2520">
    <property type="entry name" value="Cell wall hydrolase SleB, domain 1"/>
    <property type="match status" value="1"/>
</dbReference>
<proteinExistence type="predicted"/>
<evidence type="ECO:0000256" key="1">
    <source>
        <dbReference type="SAM" id="SignalP"/>
    </source>
</evidence>
<evidence type="ECO:0000259" key="2">
    <source>
        <dbReference type="SMART" id="SM00257"/>
    </source>
</evidence>
<dbReference type="Pfam" id="PF07833">
    <property type="entry name" value="Cu_amine_oxidN1"/>
    <property type="match status" value="1"/>
</dbReference>
<dbReference type="Proteomes" id="UP000294545">
    <property type="component" value="Unassembled WGS sequence"/>
</dbReference>
<dbReference type="InterPro" id="IPR036582">
    <property type="entry name" value="Mao_N_sf"/>
</dbReference>
<gene>
    <name evidence="3" type="ORF">EDC19_1263</name>
</gene>
<comment type="caution">
    <text evidence="3">The sequence shown here is derived from an EMBL/GenBank/DDBJ whole genome shotgun (WGS) entry which is preliminary data.</text>
</comment>
<dbReference type="InterPro" id="IPR042047">
    <property type="entry name" value="SleB_dom1"/>
</dbReference>
<reference evidence="3 4" key="1">
    <citation type="submission" date="2019-03" db="EMBL/GenBank/DDBJ databases">
        <title>Genomic Encyclopedia of Type Strains, Phase IV (KMG-IV): sequencing the most valuable type-strain genomes for metagenomic binning, comparative biology and taxonomic classification.</title>
        <authorList>
            <person name="Goeker M."/>
        </authorList>
    </citation>
    <scope>NUCLEOTIDE SEQUENCE [LARGE SCALE GENOMIC DNA]</scope>
    <source>
        <strain evidence="3 4">DSM 24176</strain>
    </source>
</reference>
<name>A0A4R1N819_9FIRM</name>
<organism evidence="3 4">
    <name type="scientific">Natranaerovirga hydrolytica</name>
    <dbReference type="NCBI Taxonomy" id="680378"/>
    <lineage>
        <taxon>Bacteria</taxon>
        <taxon>Bacillati</taxon>
        <taxon>Bacillota</taxon>
        <taxon>Clostridia</taxon>
        <taxon>Lachnospirales</taxon>
        <taxon>Natranaerovirgaceae</taxon>
        <taxon>Natranaerovirga</taxon>
    </lineage>
</organism>
<keyword evidence="1" id="KW-0732">Signal</keyword>
<dbReference type="Gene3D" id="6.20.240.60">
    <property type="match status" value="1"/>
</dbReference>
<feature type="signal peptide" evidence="1">
    <location>
        <begin position="1"/>
        <end position="25"/>
    </location>
</feature>
<accession>A0A4R1N819</accession>
<dbReference type="SMART" id="SM00257">
    <property type="entry name" value="LysM"/>
    <property type="match status" value="1"/>
</dbReference>
<dbReference type="SUPFAM" id="SSF55383">
    <property type="entry name" value="Copper amine oxidase, domain N"/>
    <property type="match status" value="2"/>
</dbReference>
<dbReference type="RefSeq" id="WP_132281967.1">
    <property type="nucleotide sequence ID" value="NZ_SMGQ01000011.1"/>
</dbReference>
<dbReference type="Gene3D" id="3.30.457.10">
    <property type="entry name" value="Copper amine oxidase-like, N-terminal domain"/>
    <property type="match status" value="2"/>
</dbReference>
<dbReference type="EMBL" id="SMGQ01000011">
    <property type="protein sequence ID" value="TCK98823.1"/>
    <property type="molecule type" value="Genomic_DNA"/>
</dbReference>
<evidence type="ECO:0000313" key="3">
    <source>
        <dbReference type="EMBL" id="TCK98823.1"/>
    </source>
</evidence>
<feature type="domain" description="LysM" evidence="2">
    <location>
        <begin position="30"/>
        <end position="73"/>
    </location>
</feature>
<dbReference type="InterPro" id="IPR012854">
    <property type="entry name" value="Cu_amine_oxidase-like_N"/>
</dbReference>